<reference evidence="2" key="1">
    <citation type="submission" date="2013-12" db="EMBL/GenBank/DDBJ databases">
        <title>A Varibaculum cambriense genome reconstructed from a premature infant gut community with otherwise low bacterial novelty that shifts toward anaerobic metabolism during the third week of life.</title>
        <authorList>
            <person name="Brown C.T."/>
            <person name="Sharon I."/>
            <person name="Thomas B.C."/>
            <person name="Castelle C.J."/>
            <person name="Morowitz M.J."/>
            <person name="Banfield J.F."/>
        </authorList>
    </citation>
    <scope>NUCLEOTIDE SEQUENCE</scope>
</reference>
<evidence type="ECO:0000313" key="2">
    <source>
        <dbReference type="EMBL" id="ETJ20854.1"/>
    </source>
</evidence>
<gene>
    <name evidence="2" type="ORF">Q604_UNBC18374G0002</name>
</gene>
<protein>
    <submittedName>
        <fullName evidence="2">Uncharacterized protein</fullName>
    </submittedName>
</protein>
<feature type="region of interest" description="Disordered" evidence="1">
    <location>
        <begin position="1"/>
        <end position="26"/>
    </location>
</feature>
<name>W1WWP6_9ZZZZ</name>
<proteinExistence type="predicted"/>
<dbReference type="AlphaFoldDB" id="W1WWP6"/>
<dbReference type="EMBL" id="AZMM01018374">
    <property type="protein sequence ID" value="ETJ20854.1"/>
    <property type="molecule type" value="Genomic_DNA"/>
</dbReference>
<feature type="non-terminal residue" evidence="2">
    <location>
        <position position="26"/>
    </location>
</feature>
<organism evidence="2">
    <name type="scientific">human gut metagenome</name>
    <dbReference type="NCBI Taxonomy" id="408170"/>
    <lineage>
        <taxon>unclassified sequences</taxon>
        <taxon>metagenomes</taxon>
        <taxon>organismal metagenomes</taxon>
    </lineage>
</organism>
<comment type="caution">
    <text evidence="2">The sequence shown here is derived from an EMBL/GenBank/DDBJ whole genome shotgun (WGS) entry which is preliminary data.</text>
</comment>
<accession>W1WWP6</accession>
<evidence type="ECO:0000256" key="1">
    <source>
        <dbReference type="SAM" id="MobiDB-lite"/>
    </source>
</evidence>
<sequence>MAGEEVEVVRGHGGDSLGVRPVNAGE</sequence>